<organism evidence="3 4">
    <name type="scientific">Lomentospora prolificans</name>
    <dbReference type="NCBI Taxonomy" id="41688"/>
    <lineage>
        <taxon>Eukaryota</taxon>
        <taxon>Fungi</taxon>
        <taxon>Dikarya</taxon>
        <taxon>Ascomycota</taxon>
        <taxon>Pezizomycotina</taxon>
        <taxon>Sordariomycetes</taxon>
        <taxon>Hypocreomycetidae</taxon>
        <taxon>Microascales</taxon>
        <taxon>Microascaceae</taxon>
        <taxon>Lomentospora</taxon>
    </lineage>
</organism>
<dbReference type="AlphaFoldDB" id="A0A2N3NIM7"/>
<comment type="similarity">
    <text evidence="1">Belongs to the Mediator complex subunit 18 family.</text>
</comment>
<dbReference type="Proteomes" id="UP000233524">
    <property type="component" value="Unassembled WGS sequence"/>
</dbReference>
<keyword evidence="1" id="KW-0010">Activator</keyword>
<dbReference type="InterPro" id="IPR019095">
    <property type="entry name" value="Mediator_Med18"/>
</dbReference>
<comment type="subcellular location">
    <subcellularLocation>
        <location evidence="1">Nucleus</location>
    </subcellularLocation>
</comment>
<feature type="region of interest" description="Disordered" evidence="2">
    <location>
        <begin position="332"/>
        <end position="373"/>
    </location>
</feature>
<comment type="subunit">
    <text evidence="1">Component of the Mediator complex.</text>
</comment>
<dbReference type="OrthoDB" id="5348092at2759"/>
<reference evidence="3 4" key="1">
    <citation type="journal article" date="2017" name="G3 (Bethesda)">
        <title>First Draft Genome Sequence of the Pathogenic Fungus Lomentospora prolificans (Formerly Scedosporium prolificans).</title>
        <authorList>
            <person name="Luo R."/>
            <person name="Zimin A."/>
            <person name="Workman R."/>
            <person name="Fan Y."/>
            <person name="Pertea G."/>
            <person name="Grossman N."/>
            <person name="Wear M.P."/>
            <person name="Jia B."/>
            <person name="Miller H."/>
            <person name="Casadevall A."/>
            <person name="Timp W."/>
            <person name="Zhang S.X."/>
            <person name="Salzberg S.L."/>
        </authorList>
    </citation>
    <scope>NUCLEOTIDE SEQUENCE [LARGE SCALE GENOMIC DNA]</scope>
    <source>
        <strain evidence="3 4">JHH-5317</strain>
    </source>
</reference>
<dbReference type="GO" id="GO:0006357">
    <property type="term" value="P:regulation of transcription by RNA polymerase II"/>
    <property type="evidence" value="ECO:0007669"/>
    <property type="project" value="InterPro"/>
</dbReference>
<evidence type="ECO:0000256" key="2">
    <source>
        <dbReference type="SAM" id="MobiDB-lite"/>
    </source>
</evidence>
<keyword evidence="1" id="KW-0805">Transcription regulation</keyword>
<gene>
    <name evidence="1" type="primary">MED18</name>
    <name evidence="3" type="ORF">jhhlp_001584</name>
</gene>
<dbReference type="Pfam" id="PF09637">
    <property type="entry name" value="Med18"/>
    <property type="match status" value="1"/>
</dbReference>
<accession>A0A2N3NIM7</accession>
<keyword evidence="4" id="KW-1185">Reference proteome</keyword>
<name>A0A2N3NIM7_9PEZI</name>
<dbReference type="EMBL" id="NLAX01000004">
    <property type="protein sequence ID" value="PKS12284.1"/>
    <property type="molecule type" value="Genomic_DNA"/>
</dbReference>
<sequence>MYELSLLAIVASKDVPRACNVLSGLCAQEPWESIHHVHFFRGSGRPSGMANPSPTPWPQQKDIPALWKELDQALGRQSYHVQVRYEVSKGDFGSGNATDFNAAPGILRWTDFPEPPQAVAQQDKGLITQRKKIEIWGQKNLYNILTGKQYSLTSDQIEHAYLFFRDEVEFSLHHYSYARQPGSMPGTPANPLPPWDQLVDVDDTHHWLLQVKLHVIQDNKPDEVRKAQEQLAAIKKELEGIFQFEVVDRQVYDSRVPLQVQGAPAPLPQVNATGRELALGGESSGAHNGTILGYDDDDSDDDNISDEEYLRRLDEMDLSEDDWDAAAAQVGNDEFTISDGQLKNKSGAADTGNITSDPKDRRGEDQGTLPDAT</sequence>
<feature type="region of interest" description="Disordered" evidence="2">
    <location>
        <begin position="279"/>
        <end position="304"/>
    </location>
</feature>
<evidence type="ECO:0000313" key="4">
    <source>
        <dbReference type="Proteomes" id="UP000233524"/>
    </source>
</evidence>
<feature type="compositionally biased region" description="Acidic residues" evidence="2">
    <location>
        <begin position="294"/>
        <end position="304"/>
    </location>
</feature>
<dbReference type="GO" id="GO:0016592">
    <property type="term" value="C:mediator complex"/>
    <property type="evidence" value="ECO:0007669"/>
    <property type="project" value="InterPro"/>
</dbReference>
<comment type="function">
    <text evidence="1">Component of the Mediator complex, a coactivator involved in the regulated transcription of nearly all RNA polymerase II-dependent genes. Mediator functions as a bridge to convey information from gene-specific regulatory proteins to the basal RNA polymerase II transcription machinery. Mediator is recruited to promoters by direct interactions with regulatory proteins and serves as a scaffold for the assembly of a functional preinitiation complex with RNA polymerase II and the general transcription factors.</text>
</comment>
<dbReference type="InParanoid" id="A0A2N3NIM7"/>
<dbReference type="GO" id="GO:0003712">
    <property type="term" value="F:transcription coregulator activity"/>
    <property type="evidence" value="ECO:0007669"/>
    <property type="project" value="InterPro"/>
</dbReference>
<dbReference type="VEuPathDB" id="FungiDB:jhhlp_001584"/>
<evidence type="ECO:0000256" key="1">
    <source>
        <dbReference type="RuleBase" id="RU364150"/>
    </source>
</evidence>
<evidence type="ECO:0000313" key="3">
    <source>
        <dbReference type="EMBL" id="PKS12284.1"/>
    </source>
</evidence>
<dbReference type="STRING" id="41688.A0A2N3NIM7"/>
<keyword evidence="1" id="KW-0539">Nucleus</keyword>
<protein>
    <recommendedName>
        <fullName evidence="1">Mediator of RNA polymerase II transcription subunit 18</fullName>
    </recommendedName>
    <alternativeName>
        <fullName evidence="1">Mediator complex subunit 18</fullName>
    </alternativeName>
</protein>
<proteinExistence type="inferred from homology"/>
<comment type="caution">
    <text evidence="3">The sequence shown here is derived from an EMBL/GenBank/DDBJ whole genome shotgun (WGS) entry which is preliminary data.</text>
</comment>
<dbReference type="Gene3D" id="2.40.320.10">
    <property type="entry name" value="Hypothetical Protein Pfu-838710-001"/>
    <property type="match status" value="1"/>
</dbReference>
<keyword evidence="1" id="KW-0804">Transcription</keyword>